<dbReference type="AlphaFoldDB" id="A0AAN9UT98"/>
<organism evidence="2 3">
    <name type="scientific">Diatrype stigma</name>
    <dbReference type="NCBI Taxonomy" id="117547"/>
    <lineage>
        <taxon>Eukaryota</taxon>
        <taxon>Fungi</taxon>
        <taxon>Dikarya</taxon>
        <taxon>Ascomycota</taxon>
        <taxon>Pezizomycotina</taxon>
        <taxon>Sordariomycetes</taxon>
        <taxon>Xylariomycetidae</taxon>
        <taxon>Xylariales</taxon>
        <taxon>Diatrypaceae</taxon>
        <taxon>Diatrype</taxon>
    </lineage>
</organism>
<dbReference type="GO" id="GO:0050660">
    <property type="term" value="F:flavin adenine dinucleotide binding"/>
    <property type="evidence" value="ECO:0007669"/>
    <property type="project" value="InterPro"/>
</dbReference>
<dbReference type="InterPro" id="IPR012951">
    <property type="entry name" value="BBE"/>
</dbReference>
<accession>A0AAN9UT98</accession>
<evidence type="ECO:0000259" key="1">
    <source>
        <dbReference type="Pfam" id="PF08031"/>
    </source>
</evidence>
<reference evidence="2 3" key="1">
    <citation type="submission" date="2024-02" db="EMBL/GenBank/DDBJ databases">
        <title>De novo assembly and annotation of 12 fungi associated with fruit tree decline syndrome in Ontario, Canada.</title>
        <authorList>
            <person name="Sulman M."/>
            <person name="Ellouze W."/>
            <person name="Ilyukhin E."/>
        </authorList>
    </citation>
    <scope>NUCLEOTIDE SEQUENCE [LARGE SCALE GENOMIC DNA]</scope>
    <source>
        <strain evidence="2 3">M11/M66-122</strain>
    </source>
</reference>
<name>A0AAN9UT98_9PEZI</name>
<feature type="domain" description="Berberine/berberine-like" evidence="1">
    <location>
        <begin position="116"/>
        <end position="148"/>
    </location>
</feature>
<protein>
    <recommendedName>
        <fullName evidence="1">Berberine/berberine-like domain-containing protein</fullName>
    </recommendedName>
</protein>
<evidence type="ECO:0000313" key="2">
    <source>
        <dbReference type="EMBL" id="KAK7753551.1"/>
    </source>
</evidence>
<dbReference type="GO" id="GO:0016491">
    <property type="term" value="F:oxidoreductase activity"/>
    <property type="evidence" value="ECO:0007669"/>
    <property type="project" value="InterPro"/>
</dbReference>
<comment type="caution">
    <text evidence="2">The sequence shown here is derived from an EMBL/GenBank/DDBJ whole genome shotgun (WGS) entry which is preliminary data.</text>
</comment>
<dbReference type="EMBL" id="JAKJXP020000027">
    <property type="protein sequence ID" value="KAK7753551.1"/>
    <property type="molecule type" value="Genomic_DNA"/>
</dbReference>
<keyword evidence="3" id="KW-1185">Reference proteome</keyword>
<dbReference type="Pfam" id="PF08031">
    <property type="entry name" value="BBE"/>
    <property type="match status" value="1"/>
</dbReference>
<proteinExistence type="predicted"/>
<sequence>MSGGAEEANMRSTCPAVFPRANWENATALDQTFAAIRYVIDSGGSMIGVMVRGSAPEAGGGYSDNAVNPAWRETVLHAIGMASWEQESSTEIVEFMSYLLTFDWIKAWRQVSPGADFQQSFWGNKYDRLYELKKKLDPYDLFYAQNAVGSEDWEMSEMIFGNLPSQNSRLCKKGAPR</sequence>
<dbReference type="Gene3D" id="3.30.465.10">
    <property type="match status" value="1"/>
</dbReference>
<dbReference type="InterPro" id="IPR016169">
    <property type="entry name" value="FAD-bd_PCMH_sub2"/>
</dbReference>
<gene>
    <name evidence="2" type="ORF">SLS62_004409</name>
</gene>
<evidence type="ECO:0000313" key="3">
    <source>
        <dbReference type="Proteomes" id="UP001320420"/>
    </source>
</evidence>
<dbReference type="Proteomes" id="UP001320420">
    <property type="component" value="Unassembled WGS sequence"/>
</dbReference>